<dbReference type="InterPro" id="IPR029058">
    <property type="entry name" value="AB_hydrolase_fold"/>
</dbReference>
<dbReference type="Proteomes" id="UP000001963">
    <property type="component" value="Chromosome"/>
</dbReference>
<dbReference type="PANTHER" id="PTHR43798">
    <property type="entry name" value="MONOACYLGLYCEROL LIPASE"/>
    <property type="match status" value="1"/>
</dbReference>
<dbReference type="HOGENOM" id="CLU_020336_50_4_5"/>
<dbReference type="EMBL" id="CP000394">
    <property type="protein sequence ID" value="ABI62069.1"/>
    <property type="molecule type" value="Genomic_DNA"/>
</dbReference>
<dbReference type="InterPro" id="IPR050266">
    <property type="entry name" value="AB_hydrolase_sf"/>
</dbReference>
<keyword evidence="3" id="KW-1185">Reference proteome</keyword>
<dbReference type="InterPro" id="IPR000073">
    <property type="entry name" value="AB_hydrolase_1"/>
</dbReference>
<evidence type="ECO:0000313" key="3">
    <source>
        <dbReference type="Proteomes" id="UP000001963"/>
    </source>
</evidence>
<feature type="domain" description="AB hydrolase-1" evidence="1">
    <location>
        <begin position="54"/>
        <end position="279"/>
    </location>
</feature>
<dbReference type="AlphaFoldDB" id="Q0BSY3"/>
<keyword evidence="2" id="KW-0378">Hydrolase</keyword>
<gene>
    <name evidence="2" type="ordered locus">GbCGDNIH1_1171</name>
</gene>
<dbReference type="KEGG" id="gbe:GbCGDNIH1_1171"/>
<dbReference type="eggNOG" id="COG0596">
    <property type="taxonomic scope" value="Bacteria"/>
</dbReference>
<evidence type="ECO:0000259" key="1">
    <source>
        <dbReference type="Pfam" id="PF12697"/>
    </source>
</evidence>
<accession>Q0BSY3</accession>
<reference evidence="2 3" key="1">
    <citation type="journal article" date="2007" name="J. Bacteriol.">
        <title>Genome sequence analysis of the emerging human pathogenic acetic acid bacterium Granulibacter bethesdensis.</title>
        <authorList>
            <person name="Greenberg D.E."/>
            <person name="Porcella S.F."/>
            <person name="Zelazny A.M."/>
            <person name="Virtaneva K."/>
            <person name="Sturdevant D.E."/>
            <person name="Kupko J.J.III."/>
            <person name="Barbian K.D."/>
            <person name="Babar A."/>
            <person name="Dorward D.W."/>
            <person name="Holland S.M."/>
        </authorList>
    </citation>
    <scope>NUCLEOTIDE SEQUENCE [LARGE SCALE GENOMIC DNA]</scope>
    <source>
        <strain evidence="3">ATCC BAA-1260 / CGDNIH1</strain>
    </source>
</reference>
<sequence length="293" mass="32396">MTSKRRGEKQAAYQRRRKGGRDLFGATPKEIYMKDDTSSTIIGRKTVGNGQQKVIMLHDWHGDHTLYTPILPYLDGNTFHYAFADLPGYGLSRGHAGPASIQQTASAIIALADELDWPRFHIVGHSLSAMIAQYLAVLVPNRIDSLTAVCPIPASGSLASDDALAFFASTARDDDAFRRLIGYLSGQLSKGWTEAKRIRSRLASSPEVKMQYFGLFRTDFSQRLLGSTTKVNLILGDHDPGLDEATVAPLFRQWFDDLTVETIVNCGHYPMEEAPPYFATTLERLLKGTIGSL</sequence>
<dbReference type="ESTHER" id="grabc-q0bsy3">
    <property type="family name" value="6_AlphaBeta_hydrolase"/>
</dbReference>
<protein>
    <submittedName>
        <fullName evidence="2">2-hydroxy-6-oxo-6-phenylhexa-2,4-dienoate hydrolase</fullName>
        <ecNumber evidence="2">3.7.1.-</ecNumber>
    </submittedName>
</protein>
<proteinExistence type="predicted"/>
<evidence type="ECO:0000313" key="2">
    <source>
        <dbReference type="EMBL" id="ABI62069.1"/>
    </source>
</evidence>
<name>Q0BSY3_GRABC</name>
<dbReference type="SUPFAM" id="SSF53474">
    <property type="entry name" value="alpha/beta-Hydrolases"/>
    <property type="match status" value="1"/>
</dbReference>
<dbReference type="Pfam" id="PF12697">
    <property type="entry name" value="Abhydrolase_6"/>
    <property type="match status" value="1"/>
</dbReference>
<organism evidence="2 3">
    <name type="scientific">Granulibacter bethesdensis (strain ATCC BAA-1260 / CGDNIH1)</name>
    <dbReference type="NCBI Taxonomy" id="391165"/>
    <lineage>
        <taxon>Bacteria</taxon>
        <taxon>Pseudomonadati</taxon>
        <taxon>Pseudomonadota</taxon>
        <taxon>Alphaproteobacteria</taxon>
        <taxon>Acetobacterales</taxon>
        <taxon>Acetobacteraceae</taxon>
        <taxon>Granulibacter</taxon>
    </lineage>
</organism>
<dbReference type="Gene3D" id="3.40.50.1820">
    <property type="entry name" value="alpha/beta hydrolase"/>
    <property type="match status" value="1"/>
</dbReference>
<dbReference type="EC" id="3.7.1.-" evidence="2"/>
<dbReference type="GO" id="GO:0016787">
    <property type="term" value="F:hydrolase activity"/>
    <property type="evidence" value="ECO:0007669"/>
    <property type="project" value="UniProtKB-KW"/>
</dbReference>